<dbReference type="GO" id="GO:0008201">
    <property type="term" value="F:heparin binding"/>
    <property type="evidence" value="ECO:0007669"/>
    <property type="project" value="TreeGrafter"/>
</dbReference>
<dbReference type="Gene3D" id="1.20.1070.10">
    <property type="entry name" value="Rhodopsin 7-helix transmembrane proteins"/>
    <property type="match status" value="1"/>
</dbReference>
<evidence type="ECO:0000256" key="4">
    <source>
        <dbReference type="ARBA" id="ARBA00023136"/>
    </source>
</evidence>
<feature type="compositionally biased region" description="Low complexity" evidence="5">
    <location>
        <begin position="229"/>
        <end position="238"/>
    </location>
</feature>
<accession>A0A5N4DQL5</accession>
<feature type="domain" description="G-protein coupled receptors family 2 profile 2" evidence="8">
    <location>
        <begin position="1"/>
        <end position="207"/>
    </location>
</feature>
<dbReference type="PRINTS" id="PR00249">
    <property type="entry name" value="GPCRSECRETIN"/>
</dbReference>
<proteinExistence type="predicted"/>
<keyword evidence="3 6" id="KW-1133">Transmembrane helix</keyword>
<keyword evidence="2 6" id="KW-0812">Transmembrane</keyword>
<comment type="caution">
    <text evidence="9">The sequence shown here is derived from an EMBL/GenBank/DDBJ whole genome shotgun (WGS) entry which is preliminary data.</text>
</comment>
<dbReference type="GO" id="GO:0007166">
    <property type="term" value="P:cell surface receptor signaling pathway"/>
    <property type="evidence" value="ECO:0007669"/>
    <property type="project" value="InterPro"/>
</dbReference>
<feature type="transmembrane region" description="Helical" evidence="6">
    <location>
        <begin position="154"/>
        <end position="176"/>
    </location>
</feature>
<dbReference type="PANTHER" id="PTHR12011:SF318">
    <property type="entry name" value="ADHESION G-PROTEIN COUPLED RECEPTOR G1"/>
    <property type="match status" value="1"/>
</dbReference>
<feature type="chain" id="PRO_5024292137" evidence="7">
    <location>
        <begin position="18"/>
        <end position="238"/>
    </location>
</feature>
<dbReference type="InterPro" id="IPR017981">
    <property type="entry name" value="GPCR_2-like_7TM"/>
</dbReference>
<evidence type="ECO:0000256" key="2">
    <source>
        <dbReference type="ARBA" id="ARBA00022692"/>
    </source>
</evidence>
<feature type="region of interest" description="Disordered" evidence="5">
    <location>
        <begin position="214"/>
        <end position="238"/>
    </location>
</feature>
<feature type="transmembrane region" description="Helical" evidence="6">
    <location>
        <begin position="122"/>
        <end position="142"/>
    </location>
</feature>
<dbReference type="Pfam" id="PF00002">
    <property type="entry name" value="7tm_2"/>
    <property type="match status" value="1"/>
</dbReference>
<evidence type="ECO:0000256" key="6">
    <source>
        <dbReference type="SAM" id="Phobius"/>
    </source>
</evidence>
<evidence type="ECO:0000313" key="10">
    <source>
        <dbReference type="Proteomes" id="UP000299084"/>
    </source>
</evidence>
<comment type="subcellular location">
    <subcellularLocation>
        <location evidence="1">Membrane</location>
        <topology evidence="1">Multi-pass membrane protein</topology>
    </subcellularLocation>
</comment>
<feature type="transmembrane region" description="Helical" evidence="6">
    <location>
        <begin position="69"/>
        <end position="91"/>
    </location>
</feature>
<dbReference type="Proteomes" id="UP000299084">
    <property type="component" value="Unassembled WGS sequence"/>
</dbReference>
<dbReference type="GO" id="GO:0005886">
    <property type="term" value="C:plasma membrane"/>
    <property type="evidence" value="ECO:0007669"/>
    <property type="project" value="TreeGrafter"/>
</dbReference>
<dbReference type="GO" id="GO:0004930">
    <property type="term" value="F:G protein-coupled receptor activity"/>
    <property type="evidence" value="ECO:0007669"/>
    <property type="project" value="InterPro"/>
</dbReference>
<sequence length="238" mass="26393">MNLLLAVFLLDVSFLLSEPVALAGSEAACRTSAVFLHFSLLACLSWMGLEGYNLYRLVVEVFGTYVPGYLLKLSIVGWGFPIFLVTLVALVDVNNYGSIILAVHRTPESVIYPSIHVTNLGLFSLVFLFNMAMLGMMVVQILRLRPHTQKWPHVLTLLGLSLVLGLPWALVFFSFASGTFQLVILYFFSIITSFQGFLIFLWYWSMRLQARGGPSPLKNSSDSARLPISSGSTSSSRI</sequence>
<dbReference type="InterPro" id="IPR000832">
    <property type="entry name" value="GPCR_2_secretin-like"/>
</dbReference>
<keyword evidence="4 6" id="KW-0472">Membrane</keyword>
<evidence type="ECO:0000256" key="7">
    <source>
        <dbReference type="SAM" id="SignalP"/>
    </source>
</evidence>
<keyword evidence="10" id="KW-1185">Reference proteome</keyword>
<keyword evidence="7" id="KW-0732">Signal</keyword>
<dbReference type="PANTHER" id="PTHR12011">
    <property type="entry name" value="ADHESION G-PROTEIN COUPLED RECEPTOR"/>
    <property type="match status" value="1"/>
</dbReference>
<evidence type="ECO:0000256" key="3">
    <source>
        <dbReference type="ARBA" id="ARBA00022989"/>
    </source>
</evidence>
<feature type="transmembrane region" description="Helical" evidence="6">
    <location>
        <begin position="33"/>
        <end position="49"/>
    </location>
</feature>
<protein>
    <submittedName>
        <fullName evidence="9">Adhesion G-protein coupled receptor G1</fullName>
    </submittedName>
</protein>
<dbReference type="AlphaFoldDB" id="A0A5N4DQL5"/>
<evidence type="ECO:0000256" key="5">
    <source>
        <dbReference type="SAM" id="MobiDB-lite"/>
    </source>
</evidence>
<name>A0A5N4DQL5_CAMDR</name>
<evidence type="ECO:0000256" key="1">
    <source>
        <dbReference type="ARBA" id="ARBA00004141"/>
    </source>
</evidence>
<evidence type="ECO:0000259" key="8">
    <source>
        <dbReference type="PROSITE" id="PS50261"/>
    </source>
</evidence>
<evidence type="ECO:0000313" key="9">
    <source>
        <dbReference type="EMBL" id="KAB1273350.1"/>
    </source>
</evidence>
<dbReference type="EMBL" id="JWIN03000009">
    <property type="protein sequence ID" value="KAB1273350.1"/>
    <property type="molecule type" value="Genomic_DNA"/>
</dbReference>
<dbReference type="GO" id="GO:0007189">
    <property type="term" value="P:adenylate cyclase-activating G protein-coupled receptor signaling pathway"/>
    <property type="evidence" value="ECO:0007669"/>
    <property type="project" value="TreeGrafter"/>
</dbReference>
<feature type="transmembrane region" description="Helical" evidence="6">
    <location>
        <begin position="182"/>
        <end position="204"/>
    </location>
</feature>
<reference evidence="9 10" key="1">
    <citation type="journal article" date="2019" name="Mol. Ecol. Resour.">
        <title>Improving Illumina assemblies with Hi-C and long reads: an example with the North African dromedary.</title>
        <authorList>
            <person name="Elbers J.P."/>
            <person name="Rogers M.F."/>
            <person name="Perelman P.L."/>
            <person name="Proskuryakova A.A."/>
            <person name="Serdyukova N.A."/>
            <person name="Johnson W.E."/>
            <person name="Horin P."/>
            <person name="Corander J."/>
            <person name="Murphy D."/>
            <person name="Burger P.A."/>
        </authorList>
    </citation>
    <scope>NUCLEOTIDE SEQUENCE [LARGE SCALE GENOMIC DNA]</scope>
    <source>
        <strain evidence="9">Drom800</strain>
        <tissue evidence="9">Blood</tissue>
    </source>
</reference>
<organism evidence="9 10">
    <name type="scientific">Camelus dromedarius</name>
    <name type="common">Dromedary</name>
    <name type="synonym">Arabian camel</name>
    <dbReference type="NCBI Taxonomy" id="9838"/>
    <lineage>
        <taxon>Eukaryota</taxon>
        <taxon>Metazoa</taxon>
        <taxon>Chordata</taxon>
        <taxon>Craniata</taxon>
        <taxon>Vertebrata</taxon>
        <taxon>Euteleostomi</taxon>
        <taxon>Mammalia</taxon>
        <taxon>Eutheria</taxon>
        <taxon>Laurasiatheria</taxon>
        <taxon>Artiodactyla</taxon>
        <taxon>Tylopoda</taxon>
        <taxon>Camelidae</taxon>
        <taxon>Camelus</taxon>
    </lineage>
</organism>
<dbReference type="PROSITE" id="PS50261">
    <property type="entry name" value="G_PROTEIN_RECEP_F2_4"/>
    <property type="match status" value="1"/>
</dbReference>
<keyword evidence="9" id="KW-0675">Receptor</keyword>
<gene>
    <name evidence="9" type="ORF">Cadr_000011340</name>
</gene>
<feature type="signal peptide" evidence="7">
    <location>
        <begin position="1"/>
        <end position="17"/>
    </location>
</feature>